<proteinExistence type="predicted"/>
<sequence length="139" mass="15164">MEDFAERPLSKKRRRADGGGSEVAINLAPEVSTVQFCEVLVTAIYKMLDKCQEDVDEGFGNKGKHVVIREMVEVEAGVDMQPLLDKRKGKWLHVGGARARGSPKERGGSQKSGEGNLINESRTAGQTVIGPGLRAHHKQ</sequence>
<dbReference type="AlphaFoldDB" id="A0A6J5XA82"/>
<dbReference type="Proteomes" id="UP000507222">
    <property type="component" value="Unassembled WGS sequence"/>
</dbReference>
<evidence type="ECO:0000313" key="5">
    <source>
        <dbReference type="Proteomes" id="UP000507245"/>
    </source>
</evidence>
<keyword evidence="5" id="KW-1185">Reference proteome</keyword>
<organism evidence="3 5">
    <name type="scientific">Prunus armeniaca</name>
    <name type="common">Apricot</name>
    <name type="synonym">Armeniaca vulgaris</name>
    <dbReference type="NCBI Taxonomy" id="36596"/>
    <lineage>
        <taxon>Eukaryota</taxon>
        <taxon>Viridiplantae</taxon>
        <taxon>Streptophyta</taxon>
        <taxon>Embryophyta</taxon>
        <taxon>Tracheophyta</taxon>
        <taxon>Spermatophyta</taxon>
        <taxon>Magnoliopsida</taxon>
        <taxon>eudicotyledons</taxon>
        <taxon>Gunneridae</taxon>
        <taxon>Pentapetalae</taxon>
        <taxon>rosids</taxon>
        <taxon>fabids</taxon>
        <taxon>Rosales</taxon>
        <taxon>Rosaceae</taxon>
        <taxon>Amygdaloideae</taxon>
        <taxon>Amygdaleae</taxon>
        <taxon>Prunus</taxon>
    </lineage>
</organism>
<accession>A0A6J5XA82</accession>
<reference evidence="3 4" key="2">
    <citation type="submission" date="2020-05" db="EMBL/GenBank/DDBJ databases">
        <authorList>
            <person name="Campoy J."/>
            <person name="Schneeberger K."/>
            <person name="Spophaly S."/>
        </authorList>
    </citation>
    <scope>NUCLEOTIDE SEQUENCE [LARGE SCALE GENOMIC DNA]</scope>
    <source>
        <strain evidence="3">PruArmRojPasFocal</strain>
    </source>
</reference>
<evidence type="ECO:0000313" key="4">
    <source>
        <dbReference type="Proteomes" id="UP000507222"/>
    </source>
</evidence>
<dbReference type="EMBL" id="CAEKDK010000004">
    <property type="protein sequence ID" value="CAB4278515.1"/>
    <property type="molecule type" value="Genomic_DNA"/>
</dbReference>
<gene>
    <name evidence="2" type="ORF">CURHAP_LOCUS29602</name>
    <name evidence="3" type="ORF">ORAREDHAP_LOCUS29237</name>
</gene>
<dbReference type="EMBL" id="CAEKKB010000004">
    <property type="protein sequence ID" value="CAB4308922.1"/>
    <property type="molecule type" value="Genomic_DNA"/>
</dbReference>
<evidence type="ECO:0000313" key="3">
    <source>
        <dbReference type="EMBL" id="CAB4308922.1"/>
    </source>
</evidence>
<protein>
    <submittedName>
        <fullName evidence="3">Uncharacterized protein</fullName>
    </submittedName>
</protein>
<feature type="compositionally biased region" description="Polar residues" evidence="1">
    <location>
        <begin position="109"/>
        <end position="126"/>
    </location>
</feature>
<reference evidence="5" key="1">
    <citation type="journal article" date="2020" name="Genome Biol.">
        <title>Gamete binning: chromosome-level and haplotype-resolved genome assembly enabled by high-throughput single-cell sequencing of gamete genomes.</title>
        <authorList>
            <person name="Campoy J.A."/>
            <person name="Sun H."/>
            <person name="Goel M."/>
            <person name="Jiao W.-B."/>
            <person name="Folz-Donahue K."/>
            <person name="Wang N."/>
            <person name="Rubio M."/>
            <person name="Liu C."/>
            <person name="Kukat C."/>
            <person name="Ruiz D."/>
            <person name="Huettel B."/>
            <person name="Schneeberger K."/>
        </authorList>
    </citation>
    <scope>NUCLEOTIDE SEQUENCE [LARGE SCALE GENOMIC DNA]</scope>
    <source>
        <strain evidence="5">cv. Rojo Pasion</strain>
    </source>
</reference>
<name>A0A6J5XA82_PRUAR</name>
<dbReference type="Proteomes" id="UP000507245">
    <property type="component" value="Unassembled WGS sequence"/>
</dbReference>
<evidence type="ECO:0000256" key="1">
    <source>
        <dbReference type="SAM" id="MobiDB-lite"/>
    </source>
</evidence>
<feature type="region of interest" description="Disordered" evidence="1">
    <location>
        <begin position="1"/>
        <end position="20"/>
    </location>
</feature>
<evidence type="ECO:0000313" key="2">
    <source>
        <dbReference type="EMBL" id="CAB4278515.1"/>
    </source>
</evidence>
<feature type="region of interest" description="Disordered" evidence="1">
    <location>
        <begin position="94"/>
        <end position="139"/>
    </location>
</feature>